<gene>
    <name evidence="9" type="ORF">PUMCH_001418</name>
</gene>
<dbReference type="KEGG" id="asau:88172483"/>
<dbReference type="PROSITE" id="PS50011">
    <property type="entry name" value="PROTEIN_KINASE_DOM"/>
    <property type="match status" value="1"/>
</dbReference>
<evidence type="ECO:0000313" key="10">
    <source>
        <dbReference type="Proteomes" id="UP001338582"/>
    </source>
</evidence>
<comment type="similarity">
    <text evidence="7">Belongs to the protein kinase superfamily.</text>
</comment>
<dbReference type="InterPro" id="IPR017441">
    <property type="entry name" value="Protein_kinase_ATP_BS"/>
</dbReference>
<dbReference type="PANTHER" id="PTHR24345:SF0">
    <property type="entry name" value="CELL CYCLE SERINE_THREONINE-PROTEIN KINASE CDC5_MSD2"/>
    <property type="match status" value="1"/>
</dbReference>
<dbReference type="GO" id="GO:0005524">
    <property type="term" value="F:ATP binding"/>
    <property type="evidence" value="ECO:0007669"/>
    <property type="project" value="UniProtKB-UniRule"/>
</dbReference>
<keyword evidence="2" id="KW-0808">Transferase</keyword>
<evidence type="ECO:0000256" key="1">
    <source>
        <dbReference type="ARBA" id="ARBA00022527"/>
    </source>
</evidence>
<evidence type="ECO:0000313" key="9">
    <source>
        <dbReference type="EMBL" id="WPK24156.1"/>
    </source>
</evidence>
<sequence length="288" mass="33108">MKLFQKKPLLLGLGISGRVYLYESENSVYVVKEYHSREKYESRSEYKERILHEYRILRQIEHPGFVKALKHKLSLGGNTIKVQLEAGHKDLRYLLKQRKTLLAVDEAFCLWKQICLGIRYLHELGYSHRDLKLENVVLSRRSNTIKIIDLATASSIEKPAIGLVGSLHYMAPEQVTKLSYDGACSDMWSLGIILYCLLLMNFPWNTAQLSDTVYAKYLGMNRDGQRETLKDMMEILDSLEAQLFVQELLAINPEQRLTISKLSEDPAFVSIRHCNETEACNVAHSIRG</sequence>
<evidence type="ECO:0000256" key="6">
    <source>
        <dbReference type="PROSITE-ProRule" id="PRU10141"/>
    </source>
</evidence>
<accession>A0AAX4H7E5</accession>
<dbReference type="EMBL" id="CP138895">
    <property type="protein sequence ID" value="WPK24156.1"/>
    <property type="molecule type" value="Genomic_DNA"/>
</dbReference>
<dbReference type="PROSITE" id="PS00107">
    <property type="entry name" value="PROTEIN_KINASE_ATP"/>
    <property type="match status" value="1"/>
</dbReference>
<evidence type="ECO:0000259" key="8">
    <source>
        <dbReference type="PROSITE" id="PS50011"/>
    </source>
</evidence>
<organism evidence="9 10">
    <name type="scientific">Australozyma saopauloensis</name>
    <dbReference type="NCBI Taxonomy" id="291208"/>
    <lineage>
        <taxon>Eukaryota</taxon>
        <taxon>Fungi</taxon>
        <taxon>Dikarya</taxon>
        <taxon>Ascomycota</taxon>
        <taxon>Saccharomycotina</taxon>
        <taxon>Pichiomycetes</taxon>
        <taxon>Metschnikowiaceae</taxon>
        <taxon>Australozyma</taxon>
    </lineage>
</organism>
<feature type="binding site" evidence="6">
    <location>
        <position position="32"/>
    </location>
    <ligand>
        <name>ATP</name>
        <dbReference type="ChEBI" id="CHEBI:30616"/>
    </ligand>
</feature>
<reference evidence="9 10" key="1">
    <citation type="submission" date="2023-10" db="EMBL/GenBank/DDBJ databases">
        <title>Draft Genome Sequence of Candida saopaulonensis from a very Premature Infant with Sepsis.</title>
        <authorList>
            <person name="Ning Y."/>
            <person name="Dai R."/>
            <person name="Xiao M."/>
            <person name="Xu Y."/>
            <person name="Yan Q."/>
            <person name="Zhang L."/>
        </authorList>
    </citation>
    <scope>NUCLEOTIDE SEQUENCE [LARGE SCALE GENOMIC DNA]</scope>
    <source>
        <strain evidence="9 10">19XY460</strain>
    </source>
</reference>
<dbReference type="InterPro" id="IPR011009">
    <property type="entry name" value="Kinase-like_dom_sf"/>
</dbReference>
<dbReference type="PROSITE" id="PS00108">
    <property type="entry name" value="PROTEIN_KINASE_ST"/>
    <property type="match status" value="1"/>
</dbReference>
<keyword evidence="10" id="KW-1185">Reference proteome</keyword>
<dbReference type="PANTHER" id="PTHR24345">
    <property type="entry name" value="SERINE/THREONINE-PROTEIN KINASE PLK"/>
    <property type="match status" value="1"/>
</dbReference>
<keyword evidence="5 6" id="KW-0067">ATP-binding</keyword>
<name>A0AAX4H7E5_9ASCO</name>
<dbReference type="RefSeq" id="XP_062876539.1">
    <property type="nucleotide sequence ID" value="XM_063020469.1"/>
</dbReference>
<evidence type="ECO:0000256" key="5">
    <source>
        <dbReference type="ARBA" id="ARBA00022840"/>
    </source>
</evidence>
<dbReference type="SMART" id="SM00220">
    <property type="entry name" value="S_TKc"/>
    <property type="match status" value="1"/>
</dbReference>
<keyword evidence="3 6" id="KW-0547">Nucleotide-binding</keyword>
<dbReference type="GO" id="GO:0030447">
    <property type="term" value="P:filamentous growth"/>
    <property type="evidence" value="ECO:0007669"/>
    <property type="project" value="UniProtKB-ARBA"/>
</dbReference>
<dbReference type="Gene3D" id="1.10.510.10">
    <property type="entry name" value="Transferase(Phosphotransferase) domain 1"/>
    <property type="match status" value="1"/>
</dbReference>
<dbReference type="InterPro" id="IPR000719">
    <property type="entry name" value="Prot_kinase_dom"/>
</dbReference>
<dbReference type="GeneID" id="88172483"/>
<dbReference type="Pfam" id="PF00069">
    <property type="entry name" value="Pkinase"/>
    <property type="match status" value="1"/>
</dbReference>
<protein>
    <recommendedName>
        <fullName evidence="8">Protein kinase domain-containing protein</fullName>
    </recommendedName>
</protein>
<evidence type="ECO:0000256" key="4">
    <source>
        <dbReference type="ARBA" id="ARBA00022777"/>
    </source>
</evidence>
<proteinExistence type="inferred from homology"/>
<keyword evidence="4" id="KW-0418">Kinase</keyword>
<dbReference type="SUPFAM" id="SSF56112">
    <property type="entry name" value="Protein kinase-like (PK-like)"/>
    <property type="match status" value="1"/>
</dbReference>
<evidence type="ECO:0000256" key="2">
    <source>
        <dbReference type="ARBA" id="ARBA00022679"/>
    </source>
</evidence>
<evidence type="ECO:0000256" key="7">
    <source>
        <dbReference type="RuleBase" id="RU000304"/>
    </source>
</evidence>
<dbReference type="GO" id="GO:0005634">
    <property type="term" value="C:nucleus"/>
    <property type="evidence" value="ECO:0007669"/>
    <property type="project" value="TreeGrafter"/>
</dbReference>
<keyword evidence="1 7" id="KW-0723">Serine/threonine-protein kinase</keyword>
<dbReference type="InterPro" id="IPR008271">
    <property type="entry name" value="Ser/Thr_kinase_AS"/>
</dbReference>
<evidence type="ECO:0000256" key="3">
    <source>
        <dbReference type="ARBA" id="ARBA00022741"/>
    </source>
</evidence>
<dbReference type="Proteomes" id="UP001338582">
    <property type="component" value="Chromosome 2"/>
</dbReference>
<feature type="domain" description="Protein kinase" evidence="8">
    <location>
        <begin position="5"/>
        <end position="268"/>
    </location>
</feature>
<dbReference type="GO" id="GO:0004674">
    <property type="term" value="F:protein serine/threonine kinase activity"/>
    <property type="evidence" value="ECO:0007669"/>
    <property type="project" value="UniProtKB-KW"/>
</dbReference>
<dbReference type="AlphaFoldDB" id="A0AAX4H7E5"/>